<gene>
    <name evidence="1" type="ORF">OI25_4448</name>
</gene>
<dbReference type="KEGG" id="bfn:OI25_4448"/>
<protein>
    <submittedName>
        <fullName evidence="1">Uncharacterized protein</fullName>
    </submittedName>
</protein>
<evidence type="ECO:0000313" key="2">
    <source>
        <dbReference type="Proteomes" id="UP000032614"/>
    </source>
</evidence>
<proteinExistence type="predicted"/>
<evidence type="ECO:0000313" key="1">
    <source>
        <dbReference type="EMBL" id="AJZ63113.1"/>
    </source>
</evidence>
<dbReference type="Proteomes" id="UP000032614">
    <property type="component" value="Chromosome 2"/>
</dbReference>
<sequence length="35" mass="3684">MLWGIWSIAGGMLMRGNKGIFFAGRGGLVGLSLLC</sequence>
<reference evidence="1 2" key="1">
    <citation type="journal article" date="2015" name="Genome Announc.">
        <title>Complete genome sequences for 59 burkholderia isolates, both pathogenic and near neighbor.</title>
        <authorList>
            <person name="Johnson S.L."/>
            <person name="Bishop-Lilly K.A."/>
            <person name="Ladner J.T."/>
            <person name="Daligault H.E."/>
            <person name="Davenport K.W."/>
            <person name="Jaissle J."/>
            <person name="Frey K.G."/>
            <person name="Koroleva G.I."/>
            <person name="Bruce D.C."/>
            <person name="Coyne S.R."/>
            <person name="Broomall S.M."/>
            <person name="Li P.E."/>
            <person name="Teshima H."/>
            <person name="Gibbons H.S."/>
            <person name="Palacios G.F."/>
            <person name="Rosenzweig C.N."/>
            <person name="Redden C.L."/>
            <person name="Xu Y."/>
            <person name="Minogue T.D."/>
            <person name="Chain P.S."/>
        </authorList>
    </citation>
    <scope>NUCLEOTIDE SEQUENCE [LARGE SCALE GENOMIC DNA]</scope>
    <source>
        <strain evidence="1 2">ATCC BAA-463</strain>
    </source>
</reference>
<accession>A0AAU8TLX7</accession>
<dbReference type="EMBL" id="CP010027">
    <property type="protein sequence ID" value="AJZ63113.1"/>
    <property type="molecule type" value="Genomic_DNA"/>
</dbReference>
<dbReference type="AlphaFoldDB" id="A0AAU8TLX7"/>
<name>A0AAU8TLX7_9BURK</name>
<organism evidence="1 2">
    <name type="scientific">Paraburkholderia fungorum</name>
    <dbReference type="NCBI Taxonomy" id="134537"/>
    <lineage>
        <taxon>Bacteria</taxon>
        <taxon>Pseudomonadati</taxon>
        <taxon>Pseudomonadota</taxon>
        <taxon>Betaproteobacteria</taxon>
        <taxon>Burkholderiales</taxon>
        <taxon>Burkholderiaceae</taxon>
        <taxon>Paraburkholderia</taxon>
    </lineage>
</organism>